<dbReference type="OrthoDB" id="9889205at2759"/>
<dbReference type="EMBL" id="LSYS01005240">
    <property type="protein sequence ID" value="OPJ77723.1"/>
    <property type="molecule type" value="Genomic_DNA"/>
</dbReference>
<evidence type="ECO:0000313" key="3">
    <source>
        <dbReference type="Proteomes" id="UP000190648"/>
    </source>
</evidence>
<sequence length="68" mass="7934">MNACRRIHSLRAHRQKTNGNRSETWHSTSNFKHRHGDDLATVQTLYTVIVMILLMAIWGAWSRRDSSL</sequence>
<keyword evidence="1" id="KW-0472">Membrane</keyword>
<evidence type="ECO:0000256" key="1">
    <source>
        <dbReference type="SAM" id="Phobius"/>
    </source>
</evidence>
<proteinExistence type="predicted"/>
<dbReference type="AlphaFoldDB" id="A0A1V4K027"/>
<keyword evidence="1" id="KW-0812">Transmembrane</keyword>
<evidence type="ECO:0000313" key="2">
    <source>
        <dbReference type="EMBL" id="OPJ77723.1"/>
    </source>
</evidence>
<accession>A0A1V4K027</accession>
<reference evidence="2 3" key="1">
    <citation type="submission" date="2016-02" db="EMBL/GenBank/DDBJ databases">
        <title>Band-tailed pigeon sequencing and assembly.</title>
        <authorList>
            <person name="Soares A.E."/>
            <person name="Novak B.J."/>
            <person name="Rice E.S."/>
            <person name="O'Connell B."/>
            <person name="Chang D."/>
            <person name="Weber S."/>
            <person name="Shapiro B."/>
        </authorList>
    </citation>
    <scope>NUCLEOTIDE SEQUENCE [LARGE SCALE GENOMIC DNA]</scope>
    <source>
        <strain evidence="2">BTP2013</strain>
        <tissue evidence="2">Blood</tissue>
    </source>
</reference>
<keyword evidence="1" id="KW-1133">Transmembrane helix</keyword>
<gene>
    <name evidence="2" type="ORF">AV530_000041</name>
</gene>
<keyword evidence="3" id="KW-1185">Reference proteome</keyword>
<organism evidence="2 3">
    <name type="scientific">Patagioenas fasciata monilis</name>
    <dbReference type="NCBI Taxonomy" id="372326"/>
    <lineage>
        <taxon>Eukaryota</taxon>
        <taxon>Metazoa</taxon>
        <taxon>Chordata</taxon>
        <taxon>Craniata</taxon>
        <taxon>Vertebrata</taxon>
        <taxon>Euteleostomi</taxon>
        <taxon>Archelosauria</taxon>
        <taxon>Archosauria</taxon>
        <taxon>Dinosauria</taxon>
        <taxon>Saurischia</taxon>
        <taxon>Theropoda</taxon>
        <taxon>Coelurosauria</taxon>
        <taxon>Aves</taxon>
        <taxon>Neognathae</taxon>
        <taxon>Neoaves</taxon>
        <taxon>Columbimorphae</taxon>
        <taxon>Columbiformes</taxon>
        <taxon>Columbidae</taxon>
        <taxon>Patagioenas</taxon>
    </lineage>
</organism>
<protein>
    <submittedName>
        <fullName evidence="2">Uncharacterized protein</fullName>
    </submittedName>
</protein>
<comment type="caution">
    <text evidence="2">The sequence shown here is derived from an EMBL/GenBank/DDBJ whole genome shotgun (WGS) entry which is preliminary data.</text>
</comment>
<dbReference type="Proteomes" id="UP000190648">
    <property type="component" value="Unassembled WGS sequence"/>
</dbReference>
<feature type="transmembrane region" description="Helical" evidence="1">
    <location>
        <begin position="39"/>
        <end position="61"/>
    </location>
</feature>
<name>A0A1V4K027_PATFA</name>